<feature type="compositionally biased region" description="Basic and acidic residues" evidence="3">
    <location>
        <begin position="184"/>
        <end position="199"/>
    </location>
</feature>
<organism evidence="5 6">
    <name type="scientific">Actinomycetospora chibensis</name>
    <dbReference type="NCBI Taxonomy" id="663606"/>
    <lineage>
        <taxon>Bacteria</taxon>
        <taxon>Bacillati</taxon>
        <taxon>Actinomycetota</taxon>
        <taxon>Actinomycetes</taxon>
        <taxon>Pseudonocardiales</taxon>
        <taxon>Pseudonocardiaceae</taxon>
        <taxon>Actinomycetospora</taxon>
    </lineage>
</organism>
<evidence type="ECO:0000256" key="1">
    <source>
        <dbReference type="PROSITE-ProRule" id="PRU00285"/>
    </source>
</evidence>
<dbReference type="CDD" id="cd06464">
    <property type="entry name" value="ACD_sHsps-like"/>
    <property type="match status" value="1"/>
</dbReference>
<gene>
    <name evidence="5" type="ORF">ACFPEL_22985</name>
</gene>
<dbReference type="PANTHER" id="PTHR11527">
    <property type="entry name" value="HEAT-SHOCK PROTEIN 20 FAMILY MEMBER"/>
    <property type="match status" value="1"/>
</dbReference>
<dbReference type="Gene3D" id="2.60.40.790">
    <property type="match status" value="1"/>
</dbReference>
<dbReference type="Pfam" id="PF00011">
    <property type="entry name" value="HSP20"/>
    <property type="match status" value="1"/>
</dbReference>
<keyword evidence="6" id="KW-1185">Reference proteome</keyword>
<feature type="region of interest" description="Disordered" evidence="3">
    <location>
        <begin position="128"/>
        <end position="163"/>
    </location>
</feature>
<dbReference type="PROSITE" id="PS01031">
    <property type="entry name" value="SHSP"/>
    <property type="match status" value="1"/>
</dbReference>
<feature type="region of interest" description="Disordered" evidence="3">
    <location>
        <begin position="1"/>
        <end position="53"/>
    </location>
</feature>
<evidence type="ECO:0000256" key="3">
    <source>
        <dbReference type="SAM" id="MobiDB-lite"/>
    </source>
</evidence>
<evidence type="ECO:0000256" key="2">
    <source>
        <dbReference type="RuleBase" id="RU003616"/>
    </source>
</evidence>
<comment type="caution">
    <text evidence="5">The sequence shown here is derived from an EMBL/GenBank/DDBJ whole genome shotgun (WGS) entry which is preliminary data.</text>
</comment>
<comment type="similarity">
    <text evidence="1 2">Belongs to the small heat shock protein (HSP20) family.</text>
</comment>
<accession>A0ABV9RM73</accession>
<feature type="compositionally biased region" description="Basic and acidic residues" evidence="3">
    <location>
        <begin position="128"/>
        <end position="137"/>
    </location>
</feature>
<feature type="region of interest" description="Disordered" evidence="3">
    <location>
        <begin position="176"/>
        <end position="209"/>
    </location>
</feature>
<proteinExistence type="inferred from homology"/>
<name>A0ABV9RM73_9PSEU</name>
<dbReference type="InterPro" id="IPR002068">
    <property type="entry name" value="A-crystallin/Hsp20_dom"/>
</dbReference>
<reference evidence="6" key="1">
    <citation type="journal article" date="2019" name="Int. J. Syst. Evol. Microbiol.">
        <title>The Global Catalogue of Microorganisms (GCM) 10K type strain sequencing project: providing services to taxonomists for standard genome sequencing and annotation.</title>
        <authorList>
            <consortium name="The Broad Institute Genomics Platform"/>
            <consortium name="The Broad Institute Genome Sequencing Center for Infectious Disease"/>
            <person name="Wu L."/>
            <person name="Ma J."/>
        </authorList>
    </citation>
    <scope>NUCLEOTIDE SEQUENCE [LARGE SCALE GENOMIC DNA]</scope>
    <source>
        <strain evidence="6">CCUG 50347</strain>
    </source>
</reference>
<dbReference type="SUPFAM" id="SSF49764">
    <property type="entry name" value="HSP20-like chaperones"/>
    <property type="match status" value="1"/>
</dbReference>
<evidence type="ECO:0000313" key="5">
    <source>
        <dbReference type="EMBL" id="MFC4835293.1"/>
    </source>
</evidence>
<feature type="domain" description="SHSP" evidence="4">
    <location>
        <begin position="77"/>
        <end position="193"/>
    </location>
</feature>
<dbReference type="RefSeq" id="WP_274186997.1">
    <property type="nucleotide sequence ID" value="NZ_BAABHN010000049.1"/>
</dbReference>
<protein>
    <submittedName>
        <fullName evidence="5">Hsp20/alpha crystallin family protein</fullName>
    </submittedName>
</protein>
<dbReference type="Proteomes" id="UP001595909">
    <property type="component" value="Unassembled WGS sequence"/>
</dbReference>
<evidence type="ECO:0000313" key="6">
    <source>
        <dbReference type="Proteomes" id="UP001595909"/>
    </source>
</evidence>
<dbReference type="InterPro" id="IPR008978">
    <property type="entry name" value="HSP20-like_chaperone"/>
</dbReference>
<feature type="compositionally biased region" description="Low complexity" evidence="3">
    <location>
        <begin position="18"/>
        <end position="43"/>
    </location>
</feature>
<evidence type="ECO:0000259" key="4">
    <source>
        <dbReference type="PROSITE" id="PS01031"/>
    </source>
</evidence>
<sequence>MATTTRGRRAGTHERTDPAAATAAGTSTETATTATAESATDTAQPAPSGGMSGALVRGARAVVGTLSAPVSDSLLGRRPRVSTIAVDERVEDDAVVVDAELPGFAPGDITVAAEGGRLLLHAVRDAGPENARPDTARQRRRERRTGTFHRELAIPPDTDPSTITASYADGVLTVRMPLPAPRTPTERVEIPVRHDERAAGGDTEGGSPS</sequence>
<feature type="compositionally biased region" description="Basic residues" evidence="3">
    <location>
        <begin position="1"/>
        <end position="10"/>
    </location>
</feature>
<dbReference type="InterPro" id="IPR031107">
    <property type="entry name" value="Small_HSP"/>
</dbReference>
<dbReference type="EMBL" id="JBHSIM010000049">
    <property type="protein sequence ID" value="MFC4835293.1"/>
    <property type="molecule type" value="Genomic_DNA"/>
</dbReference>